<accession>A0A967EXY3</accession>
<evidence type="ECO:0000313" key="1">
    <source>
        <dbReference type="EMBL" id="NIA69429.1"/>
    </source>
</evidence>
<keyword evidence="2" id="KW-1185">Reference proteome</keyword>
<dbReference type="RefSeq" id="WP_167224986.1">
    <property type="nucleotide sequence ID" value="NZ_JAAQPH010000008.1"/>
</dbReference>
<dbReference type="EMBL" id="JAAQPH010000008">
    <property type="protein sequence ID" value="NIA69429.1"/>
    <property type="molecule type" value="Genomic_DNA"/>
</dbReference>
<name>A0A967EXY3_9PROT</name>
<gene>
    <name evidence="1" type="ORF">HBA54_12585</name>
</gene>
<protein>
    <submittedName>
        <fullName evidence="1">Uncharacterized protein</fullName>
    </submittedName>
</protein>
<comment type="caution">
    <text evidence="1">The sequence shown here is derived from an EMBL/GenBank/DDBJ whole genome shotgun (WGS) entry which is preliminary data.</text>
</comment>
<sequence>MGSRSLIERVVLSPRDEAFEIELVGEIARMVEVVLSSGNKKAALDERTACLVKVVAGARYASNLGADRHQISSDLT</sequence>
<dbReference type="Proteomes" id="UP000761264">
    <property type="component" value="Unassembled WGS sequence"/>
</dbReference>
<evidence type="ECO:0000313" key="2">
    <source>
        <dbReference type="Proteomes" id="UP000761264"/>
    </source>
</evidence>
<dbReference type="AlphaFoldDB" id="A0A967EXY3"/>
<organism evidence="1 2">
    <name type="scientific">Pelagibius litoralis</name>
    <dbReference type="NCBI Taxonomy" id="374515"/>
    <lineage>
        <taxon>Bacteria</taxon>
        <taxon>Pseudomonadati</taxon>
        <taxon>Pseudomonadota</taxon>
        <taxon>Alphaproteobacteria</taxon>
        <taxon>Rhodospirillales</taxon>
        <taxon>Rhodovibrionaceae</taxon>
        <taxon>Pelagibius</taxon>
    </lineage>
</organism>
<proteinExistence type="predicted"/>
<reference evidence="1" key="1">
    <citation type="submission" date="2020-03" db="EMBL/GenBank/DDBJ databases">
        <title>Genome of Pelagibius litoralis DSM 21314T.</title>
        <authorList>
            <person name="Wang G."/>
        </authorList>
    </citation>
    <scope>NUCLEOTIDE SEQUENCE</scope>
    <source>
        <strain evidence="1">DSM 21314</strain>
    </source>
</reference>